<accession>A0A1Q8SXS2</accession>
<dbReference type="InterPro" id="IPR029069">
    <property type="entry name" value="HotDog_dom_sf"/>
</dbReference>
<keyword evidence="2" id="KW-1185">Reference proteome</keyword>
<evidence type="ECO:0000313" key="1">
    <source>
        <dbReference type="EMBL" id="OLO06229.1"/>
    </source>
</evidence>
<reference evidence="1 2" key="1">
    <citation type="submission" date="2016-12" db="EMBL/GenBank/DDBJ databases">
        <title>Draft genome sequences of strains Salinicola socius SMB35, Salinicola sp. MH3R3-1 and Chromohalobacter sp. SMB17 from the Verkhnekamsk potash mining region of Russia.</title>
        <authorList>
            <person name="Mavrodi D.V."/>
            <person name="Olsson B.E."/>
            <person name="Korsakova E.S."/>
            <person name="Pyankova A."/>
            <person name="Mavrodi O.V."/>
            <person name="Plotnikova E.G."/>
        </authorList>
    </citation>
    <scope>NUCLEOTIDE SEQUENCE [LARGE SCALE GENOMIC DNA]</scope>
    <source>
        <strain evidence="1 2">SMB35</strain>
    </source>
</reference>
<dbReference type="Pfam" id="PF22817">
    <property type="entry name" value="ApeP-like"/>
    <property type="match status" value="1"/>
</dbReference>
<evidence type="ECO:0000313" key="2">
    <source>
        <dbReference type="Proteomes" id="UP000186878"/>
    </source>
</evidence>
<dbReference type="EMBL" id="MSDO01000001">
    <property type="protein sequence ID" value="OLO06229.1"/>
    <property type="molecule type" value="Genomic_DNA"/>
</dbReference>
<evidence type="ECO:0008006" key="3">
    <source>
        <dbReference type="Google" id="ProtNLM"/>
    </source>
</evidence>
<protein>
    <recommendedName>
        <fullName evidence="3">3-hydroxylacyl-ACP dehydratase</fullName>
    </recommendedName>
</protein>
<organism evidence="1 2">
    <name type="scientific">Salinicola socius</name>
    <dbReference type="NCBI Taxonomy" id="404433"/>
    <lineage>
        <taxon>Bacteria</taxon>
        <taxon>Pseudomonadati</taxon>
        <taxon>Pseudomonadota</taxon>
        <taxon>Gammaproteobacteria</taxon>
        <taxon>Oceanospirillales</taxon>
        <taxon>Halomonadaceae</taxon>
        <taxon>Salinicola</taxon>
    </lineage>
</organism>
<dbReference type="Gene3D" id="3.10.129.10">
    <property type="entry name" value="Hotdog Thioesterase"/>
    <property type="match status" value="1"/>
</dbReference>
<gene>
    <name evidence="1" type="ORF">BTW07_00100</name>
</gene>
<sequence length="159" mass="17071">MPLPGPIAPLVPHARGMCLLDRLIDAHVDGATAEIVTRRDDLFAEADGIPAWIGIEWLAQTVAAWAGFRAAATQEPPPPGLLLGARRYRAREPVFAFDQRIRVVVTIDFVADNGVTQINGELQVAENEASTALAGSEAPLAHGSLTLYRPDSMPISNRV</sequence>
<proteinExistence type="predicted"/>
<dbReference type="SUPFAM" id="SSF54637">
    <property type="entry name" value="Thioesterase/thiol ester dehydrase-isomerase"/>
    <property type="match status" value="1"/>
</dbReference>
<dbReference type="InterPro" id="IPR016776">
    <property type="entry name" value="ApeP-like_dehydratase"/>
</dbReference>
<dbReference type="Proteomes" id="UP000186878">
    <property type="component" value="Unassembled WGS sequence"/>
</dbReference>
<dbReference type="AlphaFoldDB" id="A0A1Q8SXS2"/>
<dbReference type="STRING" id="404433.BTW07_00100"/>
<name>A0A1Q8SXS2_9GAMM</name>
<comment type="caution">
    <text evidence="1">The sequence shown here is derived from an EMBL/GenBank/DDBJ whole genome shotgun (WGS) entry which is preliminary data.</text>
</comment>